<keyword evidence="9" id="KW-1185">Reference proteome</keyword>
<dbReference type="RefSeq" id="WP_121065301.1">
    <property type="nucleotide sequence ID" value="NZ_RBIQ01000007.1"/>
</dbReference>
<dbReference type="Pfam" id="PF12848">
    <property type="entry name" value="ABC_tran_Xtn"/>
    <property type="match status" value="1"/>
</dbReference>
<dbReference type="PROSITE" id="PS00211">
    <property type="entry name" value="ABC_TRANSPORTER_1"/>
    <property type="match status" value="2"/>
</dbReference>
<feature type="coiled-coil region" evidence="6">
    <location>
        <begin position="567"/>
        <end position="636"/>
    </location>
</feature>
<dbReference type="InterPro" id="IPR051309">
    <property type="entry name" value="ABCF_ATPase"/>
</dbReference>
<evidence type="ECO:0000256" key="5">
    <source>
        <dbReference type="ARBA" id="ARBA00074044"/>
    </source>
</evidence>
<keyword evidence="6" id="KW-0175">Coiled coil</keyword>
<keyword evidence="1" id="KW-0677">Repeat</keyword>
<dbReference type="Gene3D" id="3.40.50.300">
    <property type="entry name" value="P-loop containing nucleotide triphosphate hydrolases"/>
    <property type="match status" value="2"/>
</dbReference>
<dbReference type="Pfam" id="PF00005">
    <property type="entry name" value="ABC_tran"/>
    <property type="match status" value="2"/>
</dbReference>
<evidence type="ECO:0000256" key="1">
    <source>
        <dbReference type="ARBA" id="ARBA00022737"/>
    </source>
</evidence>
<keyword evidence="3 8" id="KW-0067">ATP-binding</keyword>
<protein>
    <recommendedName>
        <fullName evidence="5">Probable ATP-binding protein YbiT</fullName>
    </recommendedName>
</protein>
<dbReference type="InterPro" id="IPR032781">
    <property type="entry name" value="ABC_tran_Xtn"/>
</dbReference>
<dbReference type="PROSITE" id="PS50893">
    <property type="entry name" value="ABC_TRANSPORTER_2"/>
    <property type="match status" value="2"/>
</dbReference>
<proteinExistence type="inferred from homology"/>
<dbReference type="InterPro" id="IPR027417">
    <property type="entry name" value="P-loop_NTPase"/>
</dbReference>
<dbReference type="FunFam" id="3.40.50.300:FF:000070">
    <property type="entry name" value="Putative ABC transporter ATP-binding component"/>
    <property type="match status" value="1"/>
</dbReference>
<evidence type="ECO:0000313" key="9">
    <source>
        <dbReference type="Proteomes" id="UP000269412"/>
    </source>
</evidence>
<evidence type="ECO:0000256" key="4">
    <source>
        <dbReference type="ARBA" id="ARBA00061551"/>
    </source>
</evidence>
<dbReference type="GO" id="GO:0005524">
    <property type="term" value="F:ATP binding"/>
    <property type="evidence" value="ECO:0007669"/>
    <property type="project" value="UniProtKB-KW"/>
</dbReference>
<feature type="domain" description="ABC transporter" evidence="7">
    <location>
        <begin position="2"/>
        <end position="260"/>
    </location>
</feature>
<comment type="caution">
    <text evidence="8">The sequence shown here is derived from an EMBL/GenBank/DDBJ whole genome shotgun (WGS) entry which is preliminary data.</text>
</comment>
<dbReference type="SMART" id="SM00382">
    <property type="entry name" value="AAA"/>
    <property type="match status" value="2"/>
</dbReference>
<dbReference type="OrthoDB" id="1521973at2"/>
<comment type="similarity">
    <text evidence="4">Belongs to the ABC transporter superfamily. ABCF family. YbiT subfamily.</text>
</comment>
<dbReference type="InterPro" id="IPR017871">
    <property type="entry name" value="ABC_transporter-like_CS"/>
</dbReference>
<dbReference type="CDD" id="cd03221">
    <property type="entry name" value="ABCF_EF-3"/>
    <property type="match status" value="2"/>
</dbReference>
<dbReference type="FunFam" id="3.40.50.300:FF:000011">
    <property type="entry name" value="Putative ABC transporter ATP-binding component"/>
    <property type="match status" value="1"/>
</dbReference>
<evidence type="ECO:0000256" key="2">
    <source>
        <dbReference type="ARBA" id="ARBA00022741"/>
    </source>
</evidence>
<evidence type="ECO:0000256" key="6">
    <source>
        <dbReference type="SAM" id="Coils"/>
    </source>
</evidence>
<evidence type="ECO:0000259" key="7">
    <source>
        <dbReference type="PROSITE" id="PS50893"/>
    </source>
</evidence>
<dbReference type="PANTHER" id="PTHR42855:SF2">
    <property type="entry name" value="DRUG RESISTANCE ABC TRANSPORTER,ATP-BINDING PROTEIN"/>
    <property type="match status" value="1"/>
</dbReference>
<evidence type="ECO:0000313" key="8">
    <source>
        <dbReference type="EMBL" id="RKR15318.1"/>
    </source>
</evidence>
<organism evidence="8 9">
    <name type="scientific">Maribacter vaceletii</name>
    <dbReference type="NCBI Taxonomy" id="1206816"/>
    <lineage>
        <taxon>Bacteria</taxon>
        <taxon>Pseudomonadati</taxon>
        <taxon>Bacteroidota</taxon>
        <taxon>Flavobacteriia</taxon>
        <taxon>Flavobacteriales</taxon>
        <taxon>Flavobacteriaceae</taxon>
        <taxon>Maribacter</taxon>
    </lineage>
</organism>
<evidence type="ECO:0000256" key="3">
    <source>
        <dbReference type="ARBA" id="ARBA00022840"/>
    </source>
</evidence>
<dbReference type="Proteomes" id="UP000269412">
    <property type="component" value="Unassembled WGS sequence"/>
</dbReference>
<sequence length="637" mass="73294">MLNIHNLSVSFGGEYLFQEISFRLNGGNRVGLVGKNGAGKSTLLKLLSKDMPIDSGTIAIEKDIKIGFLRQDIDFVLGRTVLEESYQAFEEIKALELKLDEINHQLAERTDYESESYNQLIVDLSDATHHYEILGGYNYQGETEKILQGLGFKREDFDKKTETFSGGWRMRIELAKLLLQSNDVLLLDEPTNHLDIESIIWLEQFLNNYSGAVVIVSHDKMFLDNVTNRTIEISLGRIYDYNKPYTEYLVLRQEIRDQQLSIQKNQDKEIQQAERLIEKFRAKSTKASMAQSLMKKLDKMDRIEVDEDDNSVMNLRFPISITPGKVVVEIEDLAKSYGEKQVLENINLLIERNSKTAFVGQNGQGKSTLAKIMVGDITYDGHLKLGHNVQIGYFAQNQAEYLDGNKTILDTMIDAANEKNRSKVRDILGSFLFRGDDVEKYVKVLSGGERNRLALAKMLLQPFNVLVMDEPTNHLDIKSKNVLKQALQNFEGTLILVSHDRDFLQGLTNSVYEFKDKRIREYLGDVDYYLEQRKEENFRNIEKKETNPKKKEVVSKNTNDFQYQKKVKSLKNKLSSVESKIASLEKEIAEIDHSLLMNYDETIAKPNFFDGYEKKKKSLEDLMQNWENLTTELEEIS</sequence>
<dbReference type="SUPFAM" id="SSF52540">
    <property type="entry name" value="P-loop containing nucleoside triphosphate hydrolases"/>
    <property type="match status" value="2"/>
</dbReference>
<feature type="domain" description="ABC transporter" evidence="7">
    <location>
        <begin position="328"/>
        <end position="541"/>
    </location>
</feature>
<dbReference type="InterPro" id="IPR003439">
    <property type="entry name" value="ABC_transporter-like_ATP-bd"/>
</dbReference>
<accession>A0A495EEJ8</accession>
<dbReference type="PANTHER" id="PTHR42855">
    <property type="entry name" value="ABC TRANSPORTER ATP-BINDING SUBUNIT"/>
    <property type="match status" value="1"/>
</dbReference>
<dbReference type="GO" id="GO:0016887">
    <property type="term" value="F:ATP hydrolysis activity"/>
    <property type="evidence" value="ECO:0007669"/>
    <property type="project" value="InterPro"/>
</dbReference>
<gene>
    <name evidence="8" type="ORF">CLV91_1401</name>
</gene>
<dbReference type="InterPro" id="IPR003593">
    <property type="entry name" value="AAA+_ATPase"/>
</dbReference>
<name>A0A495EEJ8_9FLAO</name>
<dbReference type="EMBL" id="RBIQ01000007">
    <property type="protein sequence ID" value="RKR15318.1"/>
    <property type="molecule type" value="Genomic_DNA"/>
</dbReference>
<reference evidence="8 9" key="1">
    <citation type="submission" date="2018-10" db="EMBL/GenBank/DDBJ databases">
        <title>Genomic Encyclopedia of Archaeal and Bacterial Type Strains, Phase II (KMG-II): from individual species to whole genera.</title>
        <authorList>
            <person name="Goeker M."/>
        </authorList>
    </citation>
    <scope>NUCLEOTIDE SEQUENCE [LARGE SCALE GENOMIC DNA]</scope>
    <source>
        <strain evidence="8 9">DSM 25230</strain>
    </source>
</reference>
<keyword evidence="2" id="KW-0547">Nucleotide-binding</keyword>
<dbReference type="AlphaFoldDB" id="A0A495EEJ8"/>